<reference evidence="10" key="1">
    <citation type="submission" date="2019-10" db="EMBL/GenBank/DDBJ databases">
        <title>Analysis of AMA1 and RON2 and Development of Detection Techniques of Chinese Ovine Babesia Species.</title>
        <authorList>
            <person name="Xu J."/>
            <person name="Wang J."/>
            <person name="Guan G."/>
            <person name="Li Z."/>
        </authorList>
    </citation>
    <scope>NUCLEOTIDE SEQUENCE</scope>
</reference>
<accession>A0A7D5D260</accession>
<dbReference type="PRINTS" id="PR01361">
    <property type="entry name" value="MEROZOITESA"/>
</dbReference>
<evidence type="ECO:0000256" key="3">
    <source>
        <dbReference type="ARBA" id="ARBA00022692"/>
    </source>
</evidence>
<dbReference type="SMR" id="A0A7D5D260"/>
<comment type="similarity">
    <text evidence="2">Belongs to the apicomplexan parasites AMA1 family.</text>
</comment>
<name>A0A7D5D260_9APIC</name>
<organism evidence="10">
    <name type="scientific">Babesia motasi</name>
    <dbReference type="NCBI Taxonomy" id="237580"/>
    <lineage>
        <taxon>Eukaryota</taxon>
        <taxon>Sar</taxon>
        <taxon>Alveolata</taxon>
        <taxon>Apicomplexa</taxon>
        <taxon>Aconoidasida</taxon>
        <taxon>Piroplasmida</taxon>
        <taxon>Babesiidae</taxon>
        <taxon>Babesia</taxon>
    </lineage>
</organism>
<dbReference type="Gene3D" id="3.50.4.10">
    <property type="entry name" value="Hepatocyte Growth Factor"/>
    <property type="match status" value="2"/>
</dbReference>
<dbReference type="InterPro" id="IPR003298">
    <property type="entry name" value="Apmem_Ag1"/>
</dbReference>
<comment type="subcellular location">
    <subcellularLocation>
        <location evidence="1">Membrane</location>
        <topology evidence="1">Single-pass type I membrane protein</topology>
    </subcellularLocation>
</comment>
<dbReference type="Gene3D" id="2.60.40.4360">
    <property type="match status" value="1"/>
</dbReference>
<dbReference type="EMBL" id="MN557400">
    <property type="protein sequence ID" value="QKY59679.1"/>
    <property type="molecule type" value="Genomic_DNA"/>
</dbReference>
<gene>
    <name evidence="10" type="primary">AMA1</name>
</gene>
<evidence type="ECO:0000256" key="7">
    <source>
        <dbReference type="ARBA" id="ARBA00023180"/>
    </source>
</evidence>
<evidence type="ECO:0000256" key="2">
    <source>
        <dbReference type="ARBA" id="ARBA00007098"/>
    </source>
</evidence>
<keyword evidence="7" id="KW-0325">Glycoprotein</keyword>
<evidence type="ECO:0000256" key="1">
    <source>
        <dbReference type="ARBA" id="ARBA00004479"/>
    </source>
</evidence>
<evidence type="ECO:0000313" key="10">
    <source>
        <dbReference type="EMBL" id="QKY59679.1"/>
    </source>
</evidence>
<proteinExistence type="inferred from homology"/>
<feature type="compositionally biased region" description="Low complexity" evidence="8">
    <location>
        <begin position="58"/>
        <end position="71"/>
    </location>
</feature>
<evidence type="ECO:0000256" key="6">
    <source>
        <dbReference type="ARBA" id="ARBA00023136"/>
    </source>
</evidence>
<evidence type="ECO:0000256" key="9">
    <source>
        <dbReference type="SAM" id="Phobius"/>
    </source>
</evidence>
<evidence type="ECO:0000256" key="8">
    <source>
        <dbReference type="SAM" id="MobiDB-lite"/>
    </source>
</evidence>
<sequence length="601" mass="66241">MKSSNTKMQCIVKKLSLLAMPVVIAAILSLKIVPAGAAFVAFQTDPPSSRGNRRSSRGGRNQQAAGRQAQENEAEGTERAGGRSSSSKIIQQTPWTKYMIKYDIARCHGSGIYVDMGGYEAIGGKHYRMPIGKCPVMGKVINLASGADFLEPISADNPRYRGLGFPETVLKHTGALAGALTGTANNAINLSPVSAEDLRKWGYKGNPVTNCAEYANNIVPGSDTRTKYRYPFVYDGKDELCYVLYSPMQYNQGSRYCDADGSLEEGPSSLLCMKPYKSDLDAHLYYGSSRIDPKWDVNCPMSPIRDAIFGKWVSGACVALESAFEEFVNSAEECASILFENSATDIDVDVDAEGYNEINELYSGLKNLQLKQIAFSLFAPMSKSAATAKLSKGVGKNWANYESNLGICRILSETPTCLIINAGSLAMTALGSPLESDAINFPCDIDTVGYVEPRTRNGENGESRFPVTTALSIKTLKCTKYVHSKYSESCGTYYYCSEEKSSYLSRLYQFLSNHSVKKAMAITAALLALIFAIYWVYRRLYTTKIRREHEDYDRLMSKYEYDDVSHAVSEPEQQLKTDAYIWGEAAARPSDITPVHLTKLN</sequence>
<dbReference type="Pfam" id="PF02430">
    <property type="entry name" value="AMA-1"/>
    <property type="match status" value="1"/>
</dbReference>
<keyword evidence="6 9" id="KW-0472">Membrane</keyword>
<keyword evidence="4" id="KW-0732">Signal</keyword>
<protein>
    <submittedName>
        <fullName evidence="10">AMA1</fullName>
    </submittedName>
</protein>
<dbReference type="AlphaFoldDB" id="A0A7D5D260"/>
<feature type="region of interest" description="Disordered" evidence="8">
    <location>
        <begin position="43"/>
        <end position="88"/>
    </location>
</feature>
<dbReference type="GO" id="GO:0016020">
    <property type="term" value="C:membrane"/>
    <property type="evidence" value="ECO:0007669"/>
    <property type="project" value="UniProtKB-SubCell"/>
</dbReference>
<keyword evidence="3 9" id="KW-0812">Transmembrane</keyword>
<evidence type="ECO:0000256" key="5">
    <source>
        <dbReference type="ARBA" id="ARBA00022989"/>
    </source>
</evidence>
<feature type="transmembrane region" description="Helical" evidence="9">
    <location>
        <begin position="519"/>
        <end position="537"/>
    </location>
</feature>
<keyword evidence="5 9" id="KW-1133">Transmembrane helix</keyword>
<dbReference type="SMART" id="SM00815">
    <property type="entry name" value="AMA-1"/>
    <property type="match status" value="1"/>
</dbReference>
<evidence type="ECO:0000256" key="4">
    <source>
        <dbReference type="ARBA" id="ARBA00022729"/>
    </source>
</evidence>